<sequence length="467" mass="51801">MIRGRLPFFLKLVALLGVGCLLINHFAPSNTSPFHTLSQAISSKSATLAGQEIPKKVWQTWHTSAILLDDEERERARTWQEKNPHYRYELLTDHGAESYVRDHFAADPLIRDTFLNLTDKILRADLMRYLVLAAEGGVYADLDVVCQEPIDTWIPSAFQGKAGVVLGVESDRLPVENDANLYYDYRKYIWGINNWTFMCKPDHPFMRFVAESVARNLLEMARKQYRTLATMKLSYKEVIDSTGPRAFTDALFAYASRVTGKKFTHKDATMLEEPKLIDDILILPIRAMSTAEAERKGVEGAHSQNWPAVVFHWSVGSWKSNHFQRPEDKAAAEAEANARVEDIPAVDNDPAVDENPTAGEVKAAEAIPAAEIFPPIEENRALEVDQAVEAVQALDGTQAVEGDQIVEAEVHVEGNPPFEGNPSVQDSPPIQENPLIEGNSPVQGNPPIEGNSPVEGDPPVVADLSAQ</sequence>
<dbReference type="SUPFAM" id="SSF53448">
    <property type="entry name" value="Nucleotide-diphospho-sugar transferases"/>
    <property type="match status" value="1"/>
</dbReference>
<dbReference type="InterPro" id="IPR039367">
    <property type="entry name" value="Och1-like"/>
</dbReference>
<dbReference type="PANTHER" id="PTHR31834:SF8">
    <property type="entry name" value="TRANSFERASE, PUTATIVE (AFU_ORTHOLOGUE AFUA_6G14040)-RELATED"/>
    <property type="match status" value="1"/>
</dbReference>
<dbReference type="Pfam" id="PF04488">
    <property type="entry name" value="Gly_transf_sug"/>
    <property type="match status" value="1"/>
</dbReference>
<dbReference type="OrthoDB" id="409543at2759"/>
<dbReference type="InterPro" id="IPR029044">
    <property type="entry name" value="Nucleotide-diphossugar_trans"/>
</dbReference>
<organism evidence="3 4">
    <name type="scientific">Alectoria fallacina</name>
    <dbReference type="NCBI Taxonomy" id="1903189"/>
    <lineage>
        <taxon>Eukaryota</taxon>
        <taxon>Fungi</taxon>
        <taxon>Dikarya</taxon>
        <taxon>Ascomycota</taxon>
        <taxon>Pezizomycotina</taxon>
        <taxon>Lecanoromycetes</taxon>
        <taxon>OSLEUM clade</taxon>
        <taxon>Lecanoromycetidae</taxon>
        <taxon>Lecanorales</taxon>
        <taxon>Lecanorineae</taxon>
        <taxon>Parmeliaceae</taxon>
        <taxon>Alectoria</taxon>
    </lineage>
</organism>
<dbReference type="PANTHER" id="PTHR31834">
    <property type="entry name" value="INITIATION-SPECIFIC ALPHA-1,6-MANNOSYLTRANSFERASE"/>
    <property type="match status" value="1"/>
</dbReference>
<protein>
    <recommendedName>
        <fullName evidence="5">Glycosyltransferase family 32 protein</fullName>
    </recommendedName>
</protein>
<accession>A0A8H3G7B5</accession>
<reference evidence="3" key="1">
    <citation type="submission" date="2021-03" db="EMBL/GenBank/DDBJ databases">
        <authorList>
            <person name="Tagirdzhanova G."/>
        </authorList>
    </citation>
    <scope>NUCLEOTIDE SEQUENCE</scope>
</reference>
<dbReference type="AlphaFoldDB" id="A0A8H3G7B5"/>
<feature type="region of interest" description="Disordered" evidence="2">
    <location>
        <begin position="411"/>
        <end position="467"/>
    </location>
</feature>
<evidence type="ECO:0000256" key="1">
    <source>
        <dbReference type="ARBA" id="ARBA00009003"/>
    </source>
</evidence>
<dbReference type="Proteomes" id="UP000664203">
    <property type="component" value="Unassembled WGS sequence"/>
</dbReference>
<dbReference type="GO" id="GO:0006487">
    <property type="term" value="P:protein N-linked glycosylation"/>
    <property type="evidence" value="ECO:0007669"/>
    <property type="project" value="TreeGrafter"/>
</dbReference>
<proteinExistence type="inferred from homology"/>
<dbReference type="Gene3D" id="3.90.550.20">
    <property type="match status" value="1"/>
</dbReference>
<name>A0A8H3G7B5_9LECA</name>
<evidence type="ECO:0000256" key="2">
    <source>
        <dbReference type="SAM" id="MobiDB-lite"/>
    </source>
</evidence>
<dbReference type="GO" id="GO:0000136">
    <property type="term" value="C:mannan polymerase complex"/>
    <property type="evidence" value="ECO:0007669"/>
    <property type="project" value="TreeGrafter"/>
</dbReference>
<dbReference type="EMBL" id="CAJPDR010000463">
    <property type="protein sequence ID" value="CAF9937185.1"/>
    <property type="molecule type" value="Genomic_DNA"/>
</dbReference>
<comment type="similarity">
    <text evidence="1">Belongs to the glycosyltransferase 32 family.</text>
</comment>
<evidence type="ECO:0000313" key="4">
    <source>
        <dbReference type="Proteomes" id="UP000664203"/>
    </source>
</evidence>
<dbReference type="InterPro" id="IPR007577">
    <property type="entry name" value="GlycoTrfase_DXD_sugar-bd_CS"/>
</dbReference>
<evidence type="ECO:0008006" key="5">
    <source>
        <dbReference type="Google" id="ProtNLM"/>
    </source>
</evidence>
<evidence type="ECO:0000313" key="3">
    <source>
        <dbReference type="EMBL" id="CAF9937185.1"/>
    </source>
</evidence>
<dbReference type="GO" id="GO:0000009">
    <property type="term" value="F:alpha-1,6-mannosyltransferase activity"/>
    <property type="evidence" value="ECO:0007669"/>
    <property type="project" value="InterPro"/>
</dbReference>
<comment type="caution">
    <text evidence="3">The sequence shown here is derived from an EMBL/GenBank/DDBJ whole genome shotgun (WGS) entry which is preliminary data.</text>
</comment>
<keyword evidence="4" id="KW-1185">Reference proteome</keyword>
<gene>
    <name evidence="3" type="ORF">ALECFALPRED_007131</name>
</gene>